<feature type="transmembrane region" description="Helical" evidence="6">
    <location>
        <begin position="214"/>
        <end position="231"/>
    </location>
</feature>
<keyword evidence="4 6" id="KW-1133">Transmembrane helix</keyword>
<evidence type="ECO:0000256" key="5">
    <source>
        <dbReference type="ARBA" id="ARBA00023136"/>
    </source>
</evidence>
<dbReference type="Gene3D" id="1.20.1260.100">
    <property type="entry name" value="TspO/MBR protein"/>
    <property type="match status" value="1"/>
</dbReference>
<feature type="transmembrane region" description="Helical" evidence="6">
    <location>
        <begin position="6"/>
        <end position="28"/>
    </location>
</feature>
<dbReference type="InterPro" id="IPR038330">
    <property type="entry name" value="TspO/MBR-related_sf"/>
</dbReference>
<dbReference type="Pfam" id="PF03073">
    <property type="entry name" value="TspO_MBR"/>
    <property type="match status" value="1"/>
</dbReference>
<evidence type="ECO:0000256" key="2">
    <source>
        <dbReference type="ARBA" id="ARBA00007524"/>
    </source>
</evidence>
<protein>
    <recommendedName>
        <fullName evidence="9">Tryptophan-rich sensory protein</fullName>
    </recommendedName>
</protein>
<accession>A0ABP8JV46</accession>
<dbReference type="PANTHER" id="PTHR33802">
    <property type="entry name" value="SI:CH211-161H7.5-RELATED"/>
    <property type="match status" value="1"/>
</dbReference>
<dbReference type="EMBL" id="BAABHB010000001">
    <property type="protein sequence ID" value="GAA4396180.1"/>
    <property type="molecule type" value="Genomic_DNA"/>
</dbReference>
<evidence type="ECO:0000256" key="4">
    <source>
        <dbReference type="ARBA" id="ARBA00022989"/>
    </source>
</evidence>
<evidence type="ECO:0000313" key="7">
    <source>
        <dbReference type="EMBL" id="GAA4396180.1"/>
    </source>
</evidence>
<keyword evidence="8" id="KW-1185">Reference proteome</keyword>
<evidence type="ECO:0000256" key="3">
    <source>
        <dbReference type="ARBA" id="ARBA00022692"/>
    </source>
</evidence>
<comment type="similarity">
    <text evidence="2">Belongs to the TspO/BZRP family.</text>
</comment>
<evidence type="ECO:0000256" key="1">
    <source>
        <dbReference type="ARBA" id="ARBA00004141"/>
    </source>
</evidence>
<proteinExistence type="inferred from homology"/>
<evidence type="ECO:0000256" key="6">
    <source>
        <dbReference type="SAM" id="Phobius"/>
    </source>
</evidence>
<reference evidence="8" key="1">
    <citation type="journal article" date="2019" name="Int. J. Syst. Evol. Microbiol.">
        <title>The Global Catalogue of Microorganisms (GCM) 10K type strain sequencing project: providing services to taxonomists for standard genome sequencing and annotation.</title>
        <authorList>
            <consortium name="The Broad Institute Genomics Platform"/>
            <consortium name="The Broad Institute Genome Sequencing Center for Infectious Disease"/>
            <person name="Wu L."/>
            <person name="Ma J."/>
        </authorList>
    </citation>
    <scope>NUCLEOTIDE SEQUENCE [LARGE SCALE GENOMIC DNA]</scope>
    <source>
        <strain evidence="8">JCM 17925</strain>
    </source>
</reference>
<keyword evidence="3 6" id="KW-0812">Transmembrane</keyword>
<evidence type="ECO:0000313" key="8">
    <source>
        <dbReference type="Proteomes" id="UP001500936"/>
    </source>
</evidence>
<dbReference type="InterPro" id="IPR004307">
    <property type="entry name" value="TspO_MBR"/>
</dbReference>
<feature type="transmembrane region" description="Helical" evidence="6">
    <location>
        <begin position="191"/>
        <end position="207"/>
    </location>
</feature>
<comment type="subcellular location">
    <subcellularLocation>
        <location evidence="1">Membrane</location>
        <topology evidence="1">Multi-pass membrane protein</topology>
    </subcellularLocation>
</comment>
<gene>
    <name evidence="7" type="ORF">GCM10023187_03970</name>
</gene>
<organism evidence="7 8">
    <name type="scientific">Nibrella viscosa</name>
    <dbReference type="NCBI Taxonomy" id="1084524"/>
    <lineage>
        <taxon>Bacteria</taxon>
        <taxon>Pseudomonadati</taxon>
        <taxon>Bacteroidota</taxon>
        <taxon>Cytophagia</taxon>
        <taxon>Cytophagales</taxon>
        <taxon>Spirosomataceae</taxon>
        <taxon>Nibrella</taxon>
    </lineage>
</organism>
<comment type="caution">
    <text evidence="7">The sequence shown here is derived from an EMBL/GenBank/DDBJ whole genome shotgun (WGS) entry which is preliminary data.</text>
</comment>
<feature type="transmembrane region" description="Helical" evidence="6">
    <location>
        <begin position="159"/>
        <end position="179"/>
    </location>
</feature>
<feature type="transmembrane region" description="Helical" evidence="6">
    <location>
        <begin position="237"/>
        <end position="256"/>
    </location>
</feature>
<sequence length="303" mass="33327">MKKNLIWQFSAASSVIGGIVATYAFGAYKRRKENKMRSDILPKYRRLVDKNLLTPADWAFYTIWPTIYAGSIGLAVHQALPSNRNHERYVKARPWLALCYRLNAAFGYLFSRQDQKSVIGSQVVTILTLPAALKLHQALEIGKTPVAPPEKYLRIPVSLYAGWLSVASMVAGAGTLIASGTWKRPKQDEELAAGVVAATAGLGYVAARRLNDPVYLVPFVVGFSGIAVKQYGKNNLLAGVAGALALAKLAVLVKYLPKGTFKRKRVIEEDDNYDLGAEFEMVDPTPQQIKRERMKEVGPATAM</sequence>
<name>A0ABP8JV46_9BACT</name>
<dbReference type="Proteomes" id="UP001500936">
    <property type="component" value="Unassembled WGS sequence"/>
</dbReference>
<dbReference type="RefSeq" id="WP_345263421.1">
    <property type="nucleotide sequence ID" value="NZ_BAABHB010000001.1"/>
</dbReference>
<evidence type="ECO:0008006" key="9">
    <source>
        <dbReference type="Google" id="ProtNLM"/>
    </source>
</evidence>
<keyword evidence="5 6" id="KW-0472">Membrane</keyword>
<dbReference type="PANTHER" id="PTHR33802:SF1">
    <property type="entry name" value="XK-RELATED PROTEIN"/>
    <property type="match status" value="1"/>
</dbReference>